<sequence>MAHGGFLREHSGDAELASHAMHDYTQAKLEPQTRAMLDFAAKLTRTPADMTEADVRRLRNHGLSDEQILSTVLITCTFNFMTRLADSLGVEPPEGRQESHSQWMSLAARSQDWLMTPRA</sequence>
<dbReference type="InterPro" id="IPR029032">
    <property type="entry name" value="AhpD-like"/>
</dbReference>
<reference evidence="1" key="1">
    <citation type="submission" date="2023-03" db="EMBL/GenBank/DDBJ databases">
        <authorList>
            <person name="Steffen K."/>
            <person name="Cardenas P."/>
        </authorList>
    </citation>
    <scope>NUCLEOTIDE SEQUENCE</scope>
</reference>
<comment type="caution">
    <text evidence="1">The sequence shown here is derived from an EMBL/GenBank/DDBJ whole genome shotgun (WGS) entry which is preliminary data.</text>
</comment>
<dbReference type="PANTHER" id="PTHR35446:SF2">
    <property type="entry name" value="CARBOXYMUCONOLACTONE DECARBOXYLASE-LIKE DOMAIN-CONTAINING PROTEIN"/>
    <property type="match status" value="1"/>
</dbReference>
<evidence type="ECO:0000313" key="1">
    <source>
        <dbReference type="EMBL" id="CAI8028811.1"/>
    </source>
</evidence>
<dbReference type="AlphaFoldDB" id="A0AA35WTW6"/>
<proteinExistence type="predicted"/>
<evidence type="ECO:0000313" key="2">
    <source>
        <dbReference type="Proteomes" id="UP001174909"/>
    </source>
</evidence>
<dbReference type="InterPro" id="IPR010195">
    <property type="entry name" value="Uncharacterised_peroxidase-rel"/>
</dbReference>
<dbReference type="SUPFAM" id="SSF69118">
    <property type="entry name" value="AhpD-like"/>
    <property type="match status" value="1"/>
</dbReference>
<dbReference type="EMBL" id="CASHTH010002364">
    <property type="protein sequence ID" value="CAI8028811.1"/>
    <property type="molecule type" value="Genomic_DNA"/>
</dbReference>
<protein>
    <recommendedName>
        <fullName evidence="3">Peroxidase</fullName>
    </recommendedName>
</protein>
<dbReference type="PANTHER" id="PTHR35446">
    <property type="entry name" value="SI:CH211-175M2.5"/>
    <property type="match status" value="1"/>
</dbReference>
<keyword evidence="2" id="KW-1185">Reference proteome</keyword>
<dbReference type="NCBIfam" id="TIGR01926">
    <property type="entry name" value="peroxid_rel"/>
    <property type="match status" value="1"/>
</dbReference>
<evidence type="ECO:0008006" key="3">
    <source>
        <dbReference type="Google" id="ProtNLM"/>
    </source>
</evidence>
<accession>A0AA35WTW6</accession>
<name>A0AA35WTW6_GEOBA</name>
<dbReference type="Gene3D" id="1.20.1290.10">
    <property type="entry name" value="AhpD-like"/>
    <property type="match status" value="1"/>
</dbReference>
<gene>
    <name evidence="1" type="ORF">GBAR_LOCUS16368</name>
</gene>
<dbReference type="Proteomes" id="UP001174909">
    <property type="component" value="Unassembled WGS sequence"/>
</dbReference>
<organism evidence="1 2">
    <name type="scientific">Geodia barretti</name>
    <name type="common">Barrett's horny sponge</name>
    <dbReference type="NCBI Taxonomy" id="519541"/>
    <lineage>
        <taxon>Eukaryota</taxon>
        <taxon>Metazoa</taxon>
        <taxon>Porifera</taxon>
        <taxon>Demospongiae</taxon>
        <taxon>Heteroscleromorpha</taxon>
        <taxon>Tetractinellida</taxon>
        <taxon>Astrophorina</taxon>
        <taxon>Geodiidae</taxon>
        <taxon>Geodia</taxon>
    </lineage>
</organism>